<dbReference type="Gene3D" id="2.20.200.10">
    <property type="entry name" value="Outer membrane efflux proteins (OEP)"/>
    <property type="match status" value="1"/>
</dbReference>
<dbReference type="SUPFAM" id="SSF56954">
    <property type="entry name" value="Outer membrane efflux proteins (OEP)"/>
    <property type="match status" value="1"/>
</dbReference>
<reference evidence="2" key="1">
    <citation type="submission" date="2018-06" db="EMBL/GenBank/DDBJ databases">
        <authorList>
            <person name="Zhirakovskaya E."/>
        </authorList>
    </citation>
    <scope>NUCLEOTIDE SEQUENCE</scope>
</reference>
<dbReference type="InterPro" id="IPR010131">
    <property type="entry name" value="MdtP/NodT-like"/>
</dbReference>
<protein>
    <submittedName>
        <fullName evidence="2">Efflux transport system, outer membrane factor (OMF) lipoprotein</fullName>
    </submittedName>
</protein>
<evidence type="ECO:0000313" key="2">
    <source>
        <dbReference type="EMBL" id="VAW28325.1"/>
    </source>
</evidence>
<organism evidence="2">
    <name type="scientific">hydrothermal vent metagenome</name>
    <dbReference type="NCBI Taxonomy" id="652676"/>
    <lineage>
        <taxon>unclassified sequences</taxon>
        <taxon>metagenomes</taxon>
        <taxon>ecological metagenomes</taxon>
    </lineage>
</organism>
<dbReference type="GO" id="GO:0016020">
    <property type="term" value="C:membrane"/>
    <property type="evidence" value="ECO:0007669"/>
    <property type="project" value="InterPro"/>
</dbReference>
<evidence type="ECO:0000256" key="1">
    <source>
        <dbReference type="SAM" id="Phobius"/>
    </source>
</evidence>
<dbReference type="Pfam" id="PF02321">
    <property type="entry name" value="OEP"/>
    <property type="match status" value="2"/>
</dbReference>
<dbReference type="PANTHER" id="PTHR30203">
    <property type="entry name" value="OUTER MEMBRANE CATION EFFLUX PROTEIN"/>
    <property type="match status" value="1"/>
</dbReference>
<dbReference type="GO" id="GO:0015562">
    <property type="term" value="F:efflux transmembrane transporter activity"/>
    <property type="evidence" value="ECO:0007669"/>
    <property type="project" value="InterPro"/>
</dbReference>
<proteinExistence type="predicted"/>
<dbReference type="Gene3D" id="1.20.1600.10">
    <property type="entry name" value="Outer membrane efflux proteins (OEP)"/>
    <property type="match status" value="1"/>
</dbReference>
<dbReference type="AlphaFoldDB" id="A0A3B0UBJ1"/>
<dbReference type="InterPro" id="IPR003423">
    <property type="entry name" value="OMP_efflux"/>
</dbReference>
<dbReference type="EMBL" id="UOES01000384">
    <property type="protein sequence ID" value="VAW28325.1"/>
    <property type="molecule type" value="Genomic_DNA"/>
</dbReference>
<keyword evidence="2" id="KW-0449">Lipoprotein</keyword>
<sequence length="481" mass="52691">MLNKKIVIGYIVIGLISSIIISSCNVGPNFEKSEVATAPTFRYDSLQADTVLNLRWWELFNNPELDSLILIGLNENKDVLQAASKVHQAMINVGFTKADQYPAIGITAQANLGNVIGNQPLSDDAGVYIGGATLNWEIDFWGKFRRANEAARANFVASDYAKRTIQIGLITTITQTYFQLLDFKWRLKIAKETVVSRQRGLQIISDKLEGGLVPQIDLDQSQIQLSIAEASVPLYQRQVAITETSLAILLGRNPYEINNLVSLNNQDFPAEIPSGIPSTLLERRPDILAAESRFHAETANVGVAEASRFPSISLTGLVGGVASQQLSSAVTGGFAWSASAGLISPLINWGKNKKRAEIQKEVALQSAYDYENTIINAFKEVEDALVTISTSKVELAARKKQVKAALSARDLSLERYNGGVTSYLEVIENDRSAFEAELQYSQVRQQLLNSYILLYKALGGGWITAEEEQATQDASAQNKGN</sequence>
<dbReference type="NCBIfam" id="TIGR01845">
    <property type="entry name" value="outer_NodT"/>
    <property type="match status" value="1"/>
</dbReference>
<feature type="transmembrane region" description="Helical" evidence="1">
    <location>
        <begin position="7"/>
        <end position="28"/>
    </location>
</feature>
<keyword evidence="1" id="KW-0472">Membrane</keyword>
<keyword evidence="1" id="KW-0812">Transmembrane</keyword>
<keyword evidence="1" id="KW-1133">Transmembrane helix</keyword>
<gene>
    <name evidence="2" type="ORF">MNBD_BACTEROID06-681</name>
</gene>
<name>A0A3B0UBJ1_9ZZZZ</name>
<dbReference type="PROSITE" id="PS51257">
    <property type="entry name" value="PROKAR_LIPOPROTEIN"/>
    <property type="match status" value="1"/>
</dbReference>
<accession>A0A3B0UBJ1</accession>